<evidence type="ECO:0000313" key="2">
    <source>
        <dbReference type="EMBL" id="MFC7462667.1"/>
    </source>
</evidence>
<evidence type="ECO:0000313" key="3">
    <source>
        <dbReference type="Proteomes" id="UP001596457"/>
    </source>
</evidence>
<keyword evidence="1" id="KW-0732">Signal</keyword>
<dbReference type="Proteomes" id="UP001596457">
    <property type="component" value="Unassembled WGS sequence"/>
</dbReference>
<keyword evidence="3" id="KW-1185">Reference proteome</keyword>
<reference evidence="3" key="1">
    <citation type="journal article" date="2019" name="Int. J. Syst. Evol. Microbiol.">
        <title>The Global Catalogue of Microorganisms (GCM) 10K type strain sequencing project: providing services to taxonomists for standard genome sequencing and annotation.</title>
        <authorList>
            <consortium name="The Broad Institute Genomics Platform"/>
            <consortium name="The Broad Institute Genome Sequencing Center for Infectious Disease"/>
            <person name="Wu L."/>
            <person name="Ma J."/>
        </authorList>
    </citation>
    <scope>NUCLEOTIDE SEQUENCE [LARGE SCALE GENOMIC DNA]</scope>
    <source>
        <strain evidence="3">CCUG 53903</strain>
    </source>
</reference>
<dbReference type="RefSeq" id="WP_382203660.1">
    <property type="nucleotide sequence ID" value="NZ_JBHTBZ010000074.1"/>
</dbReference>
<protein>
    <submittedName>
        <fullName evidence="2">Uncharacterized protein</fullName>
    </submittedName>
</protein>
<accession>A0ABW2SI46</accession>
<comment type="caution">
    <text evidence="2">The sequence shown here is derived from an EMBL/GenBank/DDBJ whole genome shotgun (WGS) entry which is preliminary data.</text>
</comment>
<dbReference type="PROSITE" id="PS51257">
    <property type="entry name" value="PROKAR_LIPOPROTEIN"/>
    <property type="match status" value="1"/>
</dbReference>
<feature type="chain" id="PRO_5046675447" evidence="1">
    <location>
        <begin position="27"/>
        <end position="43"/>
    </location>
</feature>
<gene>
    <name evidence="2" type="ORF">ACFQU0_19800</name>
</gene>
<evidence type="ECO:0000256" key="1">
    <source>
        <dbReference type="SAM" id="SignalP"/>
    </source>
</evidence>
<name>A0ABW2SI46_9BURK</name>
<proteinExistence type="predicted"/>
<feature type="signal peptide" evidence="1">
    <location>
        <begin position="1"/>
        <end position="26"/>
    </location>
</feature>
<organism evidence="2 3">
    <name type="scientific">Hydrogenophaga defluvii</name>
    <dbReference type="NCBI Taxonomy" id="249410"/>
    <lineage>
        <taxon>Bacteria</taxon>
        <taxon>Pseudomonadati</taxon>
        <taxon>Pseudomonadota</taxon>
        <taxon>Betaproteobacteria</taxon>
        <taxon>Burkholderiales</taxon>
        <taxon>Comamonadaceae</taxon>
        <taxon>Hydrogenophaga</taxon>
    </lineage>
</organism>
<sequence>MNKTTWMLLPAAAVVLSACSSAPSPADYDKMAEAMTKSWRIQI</sequence>
<dbReference type="EMBL" id="JBHTBZ010000074">
    <property type="protein sequence ID" value="MFC7462667.1"/>
    <property type="molecule type" value="Genomic_DNA"/>
</dbReference>